<feature type="non-terminal residue" evidence="1">
    <location>
        <position position="123"/>
    </location>
</feature>
<reference evidence="1" key="1">
    <citation type="submission" date="2018-10" db="EMBL/GenBank/DDBJ databases">
        <title>Hidden diversity of soil giant viruses.</title>
        <authorList>
            <person name="Schulz F."/>
            <person name="Alteio L."/>
            <person name="Goudeau D."/>
            <person name="Ryan E.M."/>
            <person name="Malmstrom R.R."/>
            <person name="Blanchard J."/>
            <person name="Woyke T."/>
        </authorList>
    </citation>
    <scope>NUCLEOTIDE SEQUENCE</scope>
    <source>
        <strain evidence="1">SMV1</strain>
    </source>
</reference>
<gene>
    <name evidence="1" type="ORF">Solumvirus8_5</name>
</gene>
<sequence>MTPAEILVYNYRYQVINYARNNAINQVEWGYIIYPKSGEDLKKHTHSQAFRIKDILKQKSGALKDSRQASRGRRCYTEDFRDLVYYAYTSGAILPDNIANIDYPSRAVMASELLSAINNKSNA</sequence>
<accession>A0A3G5AGY7</accession>
<name>A0A3G5AGY7_9VIRU</name>
<proteinExistence type="predicted"/>
<protein>
    <submittedName>
        <fullName evidence="1">Uncharacterized protein</fullName>
    </submittedName>
</protein>
<evidence type="ECO:0000313" key="1">
    <source>
        <dbReference type="EMBL" id="AYV86400.1"/>
    </source>
</evidence>
<organism evidence="1">
    <name type="scientific">Solumvirus sp</name>
    <dbReference type="NCBI Taxonomy" id="2487773"/>
    <lineage>
        <taxon>Viruses</taxon>
        <taxon>Pithoviruses</taxon>
    </lineage>
</organism>
<dbReference type="EMBL" id="MK072505">
    <property type="protein sequence ID" value="AYV86400.1"/>
    <property type="molecule type" value="Genomic_DNA"/>
</dbReference>